<proteinExistence type="inferred from homology"/>
<dbReference type="SUPFAM" id="SSF160369">
    <property type="entry name" value="Ribosomal protein L10-like"/>
    <property type="match status" value="1"/>
</dbReference>
<evidence type="ECO:0000256" key="2">
    <source>
        <dbReference type="ARBA" id="ARBA00022980"/>
    </source>
</evidence>
<dbReference type="NCBIfam" id="NF000955">
    <property type="entry name" value="PRK00099.1-1"/>
    <property type="match status" value="1"/>
</dbReference>
<feature type="coiled-coil region" evidence="6">
    <location>
        <begin position="1"/>
        <end position="28"/>
    </location>
</feature>
<dbReference type="HAMAP" id="MF_00362">
    <property type="entry name" value="Ribosomal_uL10"/>
    <property type="match status" value="1"/>
</dbReference>
<dbReference type="Gene3D" id="6.10.250.290">
    <property type="match status" value="1"/>
</dbReference>
<accession>A0A133N9L0</accession>
<keyword evidence="5" id="KW-0699">rRNA-binding</keyword>
<evidence type="ECO:0000313" key="7">
    <source>
        <dbReference type="EMBL" id="KXA12970.1"/>
    </source>
</evidence>
<evidence type="ECO:0000256" key="6">
    <source>
        <dbReference type="SAM" id="Coils"/>
    </source>
</evidence>
<reference evidence="7 8" key="1">
    <citation type="submission" date="2016-01" db="EMBL/GenBank/DDBJ databases">
        <authorList>
            <person name="Oliw E.H."/>
        </authorList>
    </citation>
    <scope>NUCLEOTIDE SEQUENCE [LARGE SCALE GENOMIC DNA]</scope>
    <source>
        <strain evidence="7 8">MJR7757A</strain>
    </source>
</reference>
<evidence type="ECO:0000256" key="5">
    <source>
        <dbReference type="HAMAP-Rule" id="MF_00362"/>
    </source>
</evidence>
<dbReference type="EMBL" id="LRPU01000052">
    <property type="protein sequence ID" value="KXA12970.1"/>
    <property type="molecule type" value="Genomic_DNA"/>
</dbReference>
<comment type="function">
    <text evidence="5">Forms part of the ribosomal stalk, playing a central role in the interaction of the ribosome with GTP-bound translation factors.</text>
</comment>
<name>A0A133N9L0_CLOPF</name>
<dbReference type="GO" id="GO:1990904">
    <property type="term" value="C:ribonucleoprotein complex"/>
    <property type="evidence" value="ECO:0007669"/>
    <property type="project" value="UniProtKB-KW"/>
</dbReference>
<organism evidence="7 8">
    <name type="scientific">Clostridium perfringens</name>
    <dbReference type="NCBI Taxonomy" id="1502"/>
    <lineage>
        <taxon>Bacteria</taxon>
        <taxon>Bacillati</taxon>
        <taxon>Bacillota</taxon>
        <taxon>Clostridia</taxon>
        <taxon>Eubacteriales</taxon>
        <taxon>Clostridiaceae</taxon>
        <taxon>Clostridium</taxon>
    </lineage>
</organism>
<dbReference type="CDD" id="cd05797">
    <property type="entry name" value="Ribosomal_L10"/>
    <property type="match status" value="1"/>
</dbReference>
<dbReference type="InterPro" id="IPR043141">
    <property type="entry name" value="Ribosomal_uL10-like_sf"/>
</dbReference>
<dbReference type="GO" id="GO:0005840">
    <property type="term" value="C:ribosome"/>
    <property type="evidence" value="ECO:0007669"/>
    <property type="project" value="UniProtKB-KW"/>
</dbReference>
<keyword evidence="6" id="KW-0175">Coiled coil</keyword>
<protein>
    <recommendedName>
        <fullName evidence="4 5">Large ribosomal subunit protein uL10</fullName>
    </recommendedName>
</protein>
<keyword evidence="3 5" id="KW-0687">Ribonucleoprotein</keyword>
<dbReference type="InterPro" id="IPR022973">
    <property type="entry name" value="Ribosomal_uL10_bac"/>
</dbReference>
<dbReference type="Gene3D" id="3.30.70.1730">
    <property type="match status" value="1"/>
</dbReference>
<comment type="caution">
    <text evidence="7">The sequence shown here is derived from an EMBL/GenBank/DDBJ whole genome shotgun (WGS) entry which is preliminary data.</text>
</comment>
<keyword evidence="5" id="KW-0694">RNA-binding</keyword>
<keyword evidence="2 5" id="KW-0689">Ribosomal protein</keyword>
<gene>
    <name evidence="5" type="primary">rplJ</name>
    <name evidence="7" type="ORF">HMPREF3222_01037</name>
</gene>
<sequence>MDTVNKNRQLKEAKVAEIKEKLEKAQSVVLASYQGLTVEQDTNLRKSLREAGVEYKVYKNTLVTLAAKELGFDGIVEYLEGPVSIAFGYEDATAPARILNDFAKENKKLELKAAIVEGTVYNKEQTEQLAAIPSREVLLAKLLGSIKSPLSNFAYLLSAIADKKEESAE</sequence>
<dbReference type="AlphaFoldDB" id="A0A133N9L0"/>
<dbReference type="SMR" id="A0A133N9L0"/>
<dbReference type="Pfam" id="PF00466">
    <property type="entry name" value="Ribosomal_L10"/>
    <property type="match status" value="1"/>
</dbReference>
<comment type="similarity">
    <text evidence="1 5">Belongs to the universal ribosomal protein uL10 family.</text>
</comment>
<dbReference type="GO" id="GO:0006412">
    <property type="term" value="P:translation"/>
    <property type="evidence" value="ECO:0007669"/>
    <property type="project" value="UniProtKB-UniRule"/>
</dbReference>
<dbReference type="Proteomes" id="UP000070646">
    <property type="component" value="Unassembled WGS sequence"/>
</dbReference>
<comment type="subunit">
    <text evidence="5">Part of the ribosomal stalk of the 50S ribosomal subunit. The N-terminus interacts with L11 and the large rRNA to form the base of the stalk. The C-terminus forms an elongated spine to which L12 dimers bind in a sequential fashion forming a multimeric L10(L12)X complex.</text>
</comment>
<evidence type="ECO:0000256" key="1">
    <source>
        <dbReference type="ARBA" id="ARBA00008889"/>
    </source>
</evidence>
<dbReference type="PATRIC" id="fig|1502.174.peg.1053"/>
<dbReference type="PANTHER" id="PTHR11560">
    <property type="entry name" value="39S RIBOSOMAL PROTEIN L10, MITOCHONDRIAL"/>
    <property type="match status" value="1"/>
</dbReference>
<evidence type="ECO:0000256" key="4">
    <source>
        <dbReference type="ARBA" id="ARBA00035202"/>
    </source>
</evidence>
<evidence type="ECO:0000256" key="3">
    <source>
        <dbReference type="ARBA" id="ARBA00023274"/>
    </source>
</evidence>
<dbReference type="InterPro" id="IPR047865">
    <property type="entry name" value="Ribosomal_uL10_bac_type"/>
</dbReference>
<dbReference type="InterPro" id="IPR001790">
    <property type="entry name" value="Ribosomal_uL10"/>
</dbReference>
<evidence type="ECO:0000313" key="8">
    <source>
        <dbReference type="Proteomes" id="UP000070646"/>
    </source>
</evidence>
<dbReference type="GO" id="GO:0070180">
    <property type="term" value="F:large ribosomal subunit rRNA binding"/>
    <property type="evidence" value="ECO:0007669"/>
    <property type="project" value="UniProtKB-UniRule"/>
</dbReference>